<dbReference type="NCBIfam" id="TIGR00338">
    <property type="entry name" value="serB"/>
    <property type="match status" value="1"/>
</dbReference>
<evidence type="ECO:0000256" key="5">
    <source>
        <dbReference type="ARBA" id="ARBA00022605"/>
    </source>
</evidence>
<keyword evidence="9" id="KW-0718">Serine biosynthesis</keyword>
<keyword evidence="7" id="KW-0378">Hydrolase</keyword>
<keyword evidence="8" id="KW-0460">Magnesium</keyword>
<accession>A0AAN7YJT1</accession>
<evidence type="ECO:0000313" key="13">
    <source>
        <dbReference type="Proteomes" id="UP001310890"/>
    </source>
</evidence>
<dbReference type="GO" id="GO:0000287">
    <property type="term" value="F:magnesium ion binding"/>
    <property type="evidence" value="ECO:0007669"/>
    <property type="project" value="TreeGrafter"/>
</dbReference>
<dbReference type="Pfam" id="PF00702">
    <property type="entry name" value="Hydrolase"/>
    <property type="match status" value="1"/>
</dbReference>
<evidence type="ECO:0000313" key="12">
    <source>
        <dbReference type="EMBL" id="KAK5111864.1"/>
    </source>
</evidence>
<evidence type="ECO:0000256" key="7">
    <source>
        <dbReference type="ARBA" id="ARBA00022801"/>
    </source>
</evidence>
<dbReference type="GO" id="GO:0006564">
    <property type="term" value="P:L-serine biosynthetic process"/>
    <property type="evidence" value="ECO:0007669"/>
    <property type="project" value="UniProtKB-KW"/>
</dbReference>
<evidence type="ECO:0000256" key="2">
    <source>
        <dbReference type="ARBA" id="ARBA00005135"/>
    </source>
</evidence>
<comment type="caution">
    <text evidence="12">The sequence shown here is derived from an EMBL/GenBank/DDBJ whole genome shotgun (WGS) entry which is preliminary data.</text>
</comment>
<comment type="cofactor">
    <cofactor evidence="1">
        <name>Mg(2+)</name>
        <dbReference type="ChEBI" id="CHEBI:18420"/>
    </cofactor>
</comment>
<reference evidence="12" key="1">
    <citation type="submission" date="2023-08" db="EMBL/GenBank/DDBJ databases">
        <title>Black Yeasts Isolated from many extreme environments.</title>
        <authorList>
            <person name="Coleine C."/>
            <person name="Stajich J.E."/>
            <person name="Selbmann L."/>
        </authorList>
    </citation>
    <scope>NUCLEOTIDE SEQUENCE</scope>
    <source>
        <strain evidence="12">CCFEE 5401</strain>
    </source>
</reference>
<keyword evidence="5" id="KW-0028">Amino-acid biosynthesis</keyword>
<comment type="pathway">
    <text evidence="2">Amino-acid biosynthesis; L-serine biosynthesis; L-serine from 3-phospho-D-glycerate: step 3/3.</text>
</comment>
<dbReference type="NCBIfam" id="TIGR01488">
    <property type="entry name" value="HAD-SF-IB"/>
    <property type="match status" value="1"/>
</dbReference>
<dbReference type="GO" id="GO:0005737">
    <property type="term" value="C:cytoplasm"/>
    <property type="evidence" value="ECO:0007669"/>
    <property type="project" value="TreeGrafter"/>
</dbReference>
<dbReference type="InterPro" id="IPR004469">
    <property type="entry name" value="PSP"/>
</dbReference>
<evidence type="ECO:0000256" key="11">
    <source>
        <dbReference type="PIRSR" id="PIRSR604469-1"/>
    </source>
</evidence>
<evidence type="ECO:0000256" key="6">
    <source>
        <dbReference type="ARBA" id="ARBA00022723"/>
    </source>
</evidence>
<protein>
    <recommendedName>
        <fullName evidence="4">phosphoserine phosphatase</fullName>
        <ecNumber evidence="4">3.1.3.3</ecNumber>
    </recommendedName>
    <alternativeName>
        <fullName evidence="10">O-phosphoserine phosphohydrolase</fullName>
    </alternativeName>
</protein>
<feature type="active site" description="Nucleophile" evidence="11">
    <location>
        <position position="142"/>
    </location>
</feature>
<sequence length="394" mass="43563">MNGQQAETPRDHADSGNDQHALIFAHSQVSDPEWPEIFDTLCARMLRHQIEVFRPQNIVLEDEEREIRFLDSAKYIAEIHIRALTHSNGYENHPHPPIPYDPHLNAVRIIKETEEIYNLDIVLMPNGFKDRVRATPGLAVFDMDSTLIQQEVIDELARAVGKYDEVAAITSRAMKGELDFQESLTARVALLEGVPITIWEQLKRGTVTFTPGARELTRCLRKLGWKTAVLSGGFMPLATWVKEKLGLDYAYANVLLTSEDGTKLTGKLDPRAPVVHAARKRELLLQLAAENGIPMENTLAVGDGSNDLLMMKAAGLGMAFNAKPSVQEAAPTKLNRRSLLDIMFLLGVTEVEVWKILAHGNRCTCGVGGECGCEGAVGVMPVGWTYEVEVEGGD</sequence>
<dbReference type="SUPFAM" id="SSF56784">
    <property type="entry name" value="HAD-like"/>
    <property type="match status" value="1"/>
</dbReference>
<dbReference type="SFLD" id="SFLDG01136">
    <property type="entry name" value="C1.6:_Phosphoserine_Phosphatas"/>
    <property type="match status" value="1"/>
</dbReference>
<evidence type="ECO:0000256" key="9">
    <source>
        <dbReference type="ARBA" id="ARBA00023299"/>
    </source>
</evidence>
<organism evidence="12 13">
    <name type="scientific">Meristemomyces frigidus</name>
    <dbReference type="NCBI Taxonomy" id="1508187"/>
    <lineage>
        <taxon>Eukaryota</taxon>
        <taxon>Fungi</taxon>
        <taxon>Dikarya</taxon>
        <taxon>Ascomycota</taxon>
        <taxon>Pezizomycotina</taxon>
        <taxon>Dothideomycetes</taxon>
        <taxon>Dothideomycetidae</taxon>
        <taxon>Mycosphaerellales</taxon>
        <taxon>Teratosphaeriaceae</taxon>
        <taxon>Meristemomyces</taxon>
    </lineage>
</organism>
<dbReference type="SFLD" id="SFLDF00029">
    <property type="entry name" value="phosphoserine_phosphatase"/>
    <property type="match status" value="1"/>
</dbReference>
<comment type="similarity">
    <text evidence="3">Belongs to the HAD-like hydrolase superfamily. SerB family.</text>
</comment>
<dbReference type="Gene3D" id="3.40.50.1000">
    <property type="entry name" value="HAD superfamily/HAD-like"/>
    <property type="match status" value="1"/>
</dbReference>
<evidence type="ECO:0000256" key="8">
    <source>
        <dbReference type="ARBA" id="ARBA00022842"/>
    </source>
</evidence>
<evidence type="ECO:0000256" key="1">
    <source>
        <dbReference type="ARBA" id="ARBA00001946"/>
    </source>
</evidence>
<dbReference type="CDD" id="cd07500">
    <property type="entry name" value="HAD_PSP"/>
    <property type="match status" value="1"/>
</dbReference>
<dbReference type="SFLD" id="SFLDG01137">
    <property type="entry name" value="C1.6.1:_Phosphoserine_Phosphat"/>
    <property type="match status" value="1"/>
</dbReference>
<dbReference type="PANTHER" id="PTHR43344">
    <property type="entry name" value="PHOSPHOSERINE PHOSPHATASE"/>
    <property type="match status" value="1"/>
</dbReference>
<dbReference type="EC" id="3.1.3.3" evidence="4"/>
<gene>
    <name evidence="12" type="ORF">LTR62_004596</name>
</gene>
<dbReference type="EMBL" id="JAVRRL010000035">
    <property type="protein sequence ID" value="KAK5111864.1"/>
    <property type="molecule type" value="Genomic_DNA"/>
</dbReference>
<name>A0AAN7YJT1_9PEZI</name>
<dbReference type="SFLD" id="SFLDS00003">
    <property type="entry name" value="Haloacid_Dehalogenase"/>
    <property type="match status" value="1"/>
</dbReference>
<dbReference type="PANTHER" id="PTHR43344:SF2">
    <property type="entry name" value="PHOSPHOSERINE PHOSPHATASE"/>
    <property type="match status" value="1"/>
</dbReference>
<evidence type="ECO:0000256" key="10">
    <source>
        <dbReference type="ARBA" id="ARBA00031693"/>
    </source>
</evidence>
<evidence type="ECO:0000256" key="4">
    <source>
        <dbReference type="ARBA" id="ARBA00012640"/>
    </source>
</evidence>
<dbReference type="Proteomes" id="UP001310890">
    <property type="component" value="Unassembled WGS sequence"/>
</dbReference>
<dbReference type="GO" id="GO:0036424">
    <property type="term" value="F:L-phosphoserine phosphatase activity"/>
    <property type="evidence" value="ECO:0007669"/>
    <property type="project" value="InterPro"/>
</dbReference>
<dbReference type="InterPro" id="IPR023214">
    <property type="entry name" value="HAD_sf"/>
</dbReference>
<evidence type="ECO:0000256" key="3">
    <source>
        <dbReference type="ARBA" id="ARBA00009184"/>
    </source>
</evidence>
<keyword evidence="6" id="KW-0479">Metal-binding</keyword>
<dbReference type="InterPro" id="IPR036412">
    <property type="entry name" value="HAD-like_sf"/>
</dbReference>
<dbReference type="InterPro" id="IPR050582">
    <property type="entry name" value="HAD-like_SerB"/>
</dbReference>
<proteinExistence type="inferred from homology"/>
<feature type="active site" description="Proton donor" evidence="11">
    <location>
        <position position="144"/>
    </location>
</feature>
<dbReference type="AlphaFoldDB" id="A0AAN7YJT1"/>